<sequence>IPVYQRARQHRPAQGRVRRSSALMADDPYTLVVALDTDVVAPS</sequence>
<dbReference type="EMBL" id="CADEBC010000729">
    <property type="protein sequence ID" value="CAB3260135.1"/>
    <property type="molecule type" value="Genomic_DNA"/>
</dbReference>
<dbReference type="AlphaFoldDB" id="A0A8S1BJZ9"/>
<comment type="caution">
    <text evidence="2">The sequence shown here is derived from an EMBL/GenBank/DDBJ whole genome shotgun (WGS) entry which is preliminary data.</text>
</comment>
<feature type="region of interest" description="Disordered" evidence="1">
    <location>
        <begin position="1"/>
        <end position="21"/>
    </location>
</feature>
<name>A0A8S1BJZ9_ARCPL</name>
<feature type="non-terminal residue" evidence="2">
    <location>
        <position position="1"/>
    </location>
</feature>
<dbReference type="Proteomes" id="UP000494106">
    <property type="component" value="Unassembled WGS sequence"/>
</dbReference>
<evidence type="ECO:0000313" key="2">
    <source>
        <dbReference type="EMBL" id="CAB3260135.1"/>
    </source>
</evidence>
<accession>A0A8S1BJZ9</accession>
<reference evidence="2 3" key="1">
    <citation type="submission" date="2020-04" db="EMBL/GenBank/DDBJ databases">
        <authorList>
            <person name="Wallbank WR R."/>
            <person name="Pardo Diaz C."/>
            <person name="Kozak K."/>
            <person name="Martin S."/>
            <person name="Jiggins C."/>
            <person name="Moest M."/>
            <person name="Warren A I."/>
            <person name="Byers J.R.P. K."/>
            <person name="Montejo-Kovacevich G."/>
            <person name="Yen C E."/>
        </authorList>
    </citation>
    <scope>NUCLEOTIDE SEQUENCE [LARGE SCALE GENOMIC DNA]</scope>
</reference>
<evidence type="ECO:0000313" key="3">
    <source>
        <dbReference type="Proteomes" id="UP000494106"/>
    </source>
</evidence>
<organism evidence="2 3">
    <name type="scientific">Arctia plantaginis</name>
    <name type="common">Wood tiger moth</name>
    <name type="synonym">Phalaena plantaginis</name>
    <dbReference type="NCBI Taxonomy" id="874455"/>
    <lineage>
        <taxon>Eukaryota</taxon>
        <taxon>Metazoa</taxon>
        <taxon>Ecdysozoa</taxon>
        <taxon>Arthropoda</taxon>
        <taxon>Hexapoda</taxon>
        <taxon>Insecta</taxon>
        <taxon>Pterygota</taxon>
        <taxon>Neoptera</taxon>
        <taxon>Endopterygota</taxon>
        <taxon>Lepidoptera</taxon>
        <taxon>Glossata</taxon>
        <taxon>Ditrysia</taxon>
        <taxon>Noctuoidea</taxon>
        <taxon>Erebidae</taxon>
        <taxon>Arctiinae</taxon>
        <taxon>Arctia</taxon>
    </lineage>
</organism>
<protein>
    <submittedName>
        <fullName evidence="2">Uncharacterized protein</fullName>
    </submittedName>
</protein>
<feature type="compositionally biased region" description="Basic residues" evidence="1">
    <location>
        <begin position="7"/>
        <end position="19"/>
    </location>
</feature>
<keyword evidence="3" id="KW-1185">Reference proteome</keyword>
<gene>
    <name evidence="2" type="ORF">APLA_LOCUS17247</name>
</gene>
<evidence type="ECO:0000256" key="1">
    <source>
        <dbReference type="SAM" id="MobiDB-lite"/>
    </source>
</evidence>
<dbReference type="OrthoDB" id="3237269at2759"/>
<proteinExistence type="predicted"/>